<evidence type="ECO:0000259" key="15">
    <source>
        <dbReference type="PROSITE" id="PS50157"/>
    </source>
</evidence>
<evidence type="ECO:0000256" key="2">
    <source>
        <dbReference type="ARBA" id="ARBA00006991"/>
    </source>
</evidence>
<evidence type="ECO:0000313" key="17">
    <source>
        <dbReference type="Proteomes" id="UP000228934"/>
    </source>
</evidence>
<evidence type="ECO:0000256" key="12">
    <source>
        <dbReference type="ARBA" id="ARBA00023242"/>
    </source>
</evidence>
<comment type="subcellular location">
    <subcellularLocation>
        <location evidence="1">Nucleus</location>
    </subcellularLocation>
</comment>
<feature type="domain" description="C2H2-type" evidence="15">
    <location>
        <begin position="429"/>
        <end position="456"/>
    </location>
</feature>
<dbReference type="GO" id="GO:0000981">
    <property type="term" value="F:DNA-binding transcription factor activity, RNA polymerase II-specific"/>
    <property type="evidence" value="ECO:0007669"/>
    <property type="project" value="TreeGrafter"/>
</dbReference>
<dbReference type="SUPFAM" id="SSF57667">
    <property type="entry name" value="beta-beta-alpha zinc fingers"/>
    <property type="match status" value="4"/>
</dbReference>
<dbReference type="PANTHER" id="PTHR24381">
    <property type="entry name" value="ZINC FINGER PROTEIN"/>
    <property type="match status" value="1"/>
</dbReference>
<evidence type="ECO:0000256" key="7">
    <source>
        <dbReference type="ARBA" id="ARBA00022833"/>
    </source>
</evidence>
<feature type="domain" description="C2H2-type" evidence="15">
    <location>
        <begin position="345"/>
        <end position="372"/>
    </location>
</feature>
<dbReference type="InterPro" id="IPR036236">
    <property type="entry name" value="Znf_C2H2_sf"/>
</dbReference>
<gene>
    <name evidence="16" type="ORF">AB205_0194720</name>
</gene>
<sequence length="484" mass="54470">MSMEERSSTTGRILQLTLEIIHLLTGEKCAVVKMVSIEGLLQGMYPSGEWSRCTTMDPPPPSLTPERDNDKKILEVTQKIAELLTGEALSEECRSVRKNVTMENQKTLRSPDLSGRAEMPQTSSAVKEEAYHSKEQNLLEGGDIAVDYATVNVKEEKFLDGYCWTPRTLPLAKTTEDSPQNLNISEFERSPPISQMKEELGVYNFRADGGEGKWDSLEHHAQVDSMSLWDKDKGVTGNPIVFEDEFSEIAQPGAPYWPPSQSSGRCKQTFACSSGALQLQPAAQGSPSLLCSECGKCFDGREQLVRHQQIHMGPKPYTCQQCEKSFWMKSQLAVHQKIHAGDRPFPCTVCGKSFARRQVLENHMLTHSGERPYACLECGRCFSRNSLLVIHQRIHSGEKPYSCLECNRSFRHKTALVAHQRTHTGERPYHCLLCGKSYTHSSHLVVHQRSHSGEKPYLCLECGKSFSHKSVLVRHQQIHNVERP</sequence>
<keyword evidence="17" id="KW-1185">Reference proteome</keyword>
<proteinExistence type="inferred from homology"/>
<protein>
    <recommendedName>
        <fullName evidence="15">C2H2-type domain-containing protein</fullName>
    </recommendedName>
</protein>
<keyword evidence="3" id="KW-1017">Isopeptide bond</keyword>
<dbReference type="SMART" id="SM00355">
    <property type="entry name" value="ZnF_C2H2"/>
    <property type="match status" value="7"/>
</dbReference>
<keyword evidence="8" id="KW-0832">Ubl conjugation</keyword>
<keyword evidence="10" id="KW-0238">DNA-binding</keyword>
<dbReference type="GO" id="GO:0005634">
    <property type="term" value="C:nucleus"/>
    <property type="evidence" value="ECO:0007669"/>
    <property type="project" value="UniProtKB-SubCell"/>
</dbReference>
<feature type="domain" description="C2H2-type" evidence="15">
    <location>
        <begin position="289"/>
        <end position="316"/>
    </location>
</feature>
<comment type="similarity">
    <text evidence="2">Belongs to the krueppel C2H2-type zinc-finger protein family.</text>
</comment>
<feature type="domain" description="C2H2-type" evidence="15">
    <location>
        <begin position="373"/>
        <end position="400"/>
    </location>
</feature>
<dbReference type="PROSITE" id="PS00028">
    <property type="entry name" value="ZINC_FINGER_C2H2_1"/>
    <property type="match status" value="7"/>
</dbReference>
<keyword evidence="12" id="KW-0539">Nucleus</keyword>
<dbReference type="Proteomes" id="UP000228934">
    <property type="component" value="Unassembled WGS sequence"/>
</dbReference>
<keyword evidence="9" id="KW-0805">Transcription regulation</keyword>
<dbReference type="EMBL" id="KV981588">
    <property type="protein sequence ID" value="PIO15349.1"/>
    <property type="molecule type" value="Genomic_DNA"/>
</dbReference>
<dbReference type="Gene3D" id="3.30.160.60">
    <property type="entry name" value="Classic Zinc Finger"/>
    <property type="match status" value="7"/>
</dbReference>
<evidence type="ECO:0000256" key="10">
    <source>
        <dbReference type="ARBA" id="ARBA00023125"/>
    </source>
</evidence>
<organism evidence="16 17">
    <name type="scientific">Aquarana catesbeiana</name>
    <name type="common">American bullfrog</name>
    <name type="synonym">Rana catesbeiana</name>
    <dbReference type="NCBI Taxonomy" id="8400"/>
    <lineage>
        <taxon>Eukaryota</taxon>
        <taxon>Metazoa</taxon>
        <taxon>Chordata</taxon>
        <taxon>Craniata</taxon>
        <taxon>Vertebrata</taxon>
        <taxon>Euteleostomi</taxon>
        <taxon>Amphibia</taxon>
        <taxon>Batrachia</taxon>
        <taxon>Anura</taxon>
        <taxon>Neobatrachia</taxon>
        <taxon>Ranoidea</taxon>
        <taxon>Ranidae</taxon>
        <taxon>Aquarana</taxon>
    </lineage>
</organism>
<evidence type="ECO:0000256" key="3">
    <source>
        <dbReference type="ARBA" id="ARBA00022499"/>
    </source>
</evidence>
<evidence type="ECO:0000256" key="4">
    <source>
        <dbReference type="ARBA" id="ARBA00022723"/>
    </source>
</evidence>
<dbReference type="GO" id="GO:0008270">
    <property type="term" value="F:zinc ion binding"/>
    <property type="evidence" value="ECO:0007669"/>
    <property type="project" value="UniProtKB-KW"/>
</dbReference>
<evidence type="ECO:0000256" key="13">
    <source>
        <dbReference type="PROSITE-ProRule" id="PRU00042"/>
    </source>
</evidence>
<keyword evidence="7" id="KW-0862">Zinc</keyword>
<evidence type="ECO:0000256" key="11">
    <source>
        <dbReference type="ARBA" id="ARBA00023163"/>
    </source>
</evidence>
<dbReference type="OrthoDB" id="2687452at2759"/>
<dbReference type="FunFam" id="3.30.160.60:FF:000755">
    <property type="entry name" value="zinc finger protein 174"/>
    <property type="match status" value="1"/>
</dbReference>
<evidence type="ECO:0000256" key="1">
    <source>
        <dbReference type="ARBA" id="ARBA00004123"/>
    </source>
</evidence>
<dbReference type="InterPro" id="IPR013087">
    <property type="entry name" value="Znf_C2H2_type"/>
</dbReference>
<evidence type="ECO:0000256" key="9">
    <source>
        <dbReference type="ARBA" id="ARBA00023015"/>
    </source>
</evidence>
<accession>A0A2G9QI88</accession>
<dbReference type="PANTHER" id="PTHR24381:SF467">
    <property type="entry name" value="ZINC FINGER AND SCAN DOMAIN-CONTAINING PROTEIN 2"/>
    <property type="match status" value="1"/>
</dbReference>
<dbReference type="FunFam" id="3.30.160.60:FF:000710">
    <property type="entry name" value="Zinc finger protein 768"/>
    <property type="match status" value="1"/>
</dbReference>
<keyword evidence="6 13" id="KW-0863">Zinc-finger</keyword>
<feature type="domain" description="C2H2-type" evidence="15">
    <location>
        <begin position="401"/>
        <end position="428"/>
    </location>
</feature>
<feature type="domain" description="C2H2-type" evidence="15">
    <location>
        <begin position="317"/>
        <end position="344"/>
    </location>
</feature>
<dbReference type="FunFam" id="3.30.160.60:FF:000340">
    <property type="entry name" value="zinc finger protein 473 isoform X1"/>
    <property type="match status" value="1"/>
</dbReference>
<dbReference type="FunFam" id="3.30.160.60:FF:002343">
    <property type="entry name" value="Zinc finger protein 33A"/>
    <property type="match status" value="1"/>
</dbReference>
<feature type="domain" description="C2H2-type" evidence="15">
    <location>
        <begin position="457"/>
        <end position="484"/>
    </location>
</feature>
<dbReference type="PROSITE" id="PS50157">
    <property type="entry name" value="ZINC_FINGER_C2H2_2"/>
    <property type="match status" value="7"/>
</dbReference>
<evidence type="ECO:0000256" key="6">
    <source>
        <dbReference type="ARBA" id="ARBA00022771"/>
    </source>
</evidence>
<keyword evidence="11" id="KW-0804">Transcription</keyword>
<evidence type="ECO:0000256" key="5">
    <source>
        <dbReference type="ARBA" id="ARBA00022737"/>
    </source>
</evidence>
<evidence type="ECO:0000256" key="14">
    <source>
        <dbReference type="SAM" id="MobiDB-lite"/>
    </source>
</evidence>
<evidence type="ECO:0000256" key="8">
    <source>
        <dbReference type="ARBA" id="ARBA00022843"/>
    </source>
</evidence>
<keyword evidence="4" id="KW-0479">Metal-binding</keyword>
<name>A0A2G9QI88_AQUCT</name>
<dbReference type="GO" id="GO:0000977">
    <property type="term" value="F:RNA polymerase II transcription regulatory region sequence-specific DNA binding"/>
    <property type="evidence" value="ECO:0007669"/>
    <property type="project" value="TreeGrafter"/>
</dbReference>
<dbReference type="FunFam" id="3.30.160.60:FF:000358">
    <property type="entry name" value="zinc finger protein 24"/>
    <property type="match status" value="1"/>
</dbReference>
<dbReference type="FunFam" id="3.30.160.60:FF:000128">
    <property type="entry name" value="zinc finger protein 268 isoform X1"/>
    <property type="match status" value="1"/>
</dbReference>
<feature type="region of interest" description="Disordered" evidence="14">
    <location>
        <begin position="111"/>
        <end position="132"/>
    </location>
</feature>
<dbReference type="AlphaFoldDB" id="A0A2G9QI88"/>
<keyword evidence="5" id="KW-0677">Repeat</keyword>
<dbReference type="EMBL" id="KV981588">
    <property type="protein sequence ID" value="PIO15348.1"/>
    <property type="molecule type" value="Genomic_DNA"/>
</dbReference>
<reference evidence="16" key="2">
    <citation type="submission" date="2017-08" db="EMBL/GenBank/DDBJ databases">
        <title>Assembly of the North American Bullfrog Genome.</title>
        <authorList>
            <person name="Warren R.L."/>
            <person name="Vandervalk B.P."/>
            <person name="Kucuk E."/>
            <person name="Birol I."/>
            <person name="Helbing C."/>
            <person name="Pandoh P."/>
            <person name="Behsaz B."/>
            <person name="Mohamadi H."/>
            <person name="Chu J."/>
            <person name="Jackman S."/>
            <person name="Hammond S.A."/>
            <person name="Veldhoen N."/>
            <person name="Kirk H."/>
            <person name="Zhao Y."/>
            <person name="Coope R."/>
            <person name="Pleasance S."/>
            <person name="Moore R."/>
            <person name="Holt R."/>
        </authorList>
    </citation>
    <scope>NUCLEOTIDE SEQUENCE</scope>
    <source>
        <strain evidence="16">Bruno</strain>
        <tissue evidence="16">Liver</tissue>
    </source>
</reference>
<dbReference type="FunFam" id="3.30.160.60:FF:000939">
    <property type="entry name" value="zinc finger protein 8 isoform X1"/>
    <property type="match status" value="1"/>
</dbReference>
<reference evidence="17" key="1">
    <citation type="journal article" date="2017" name="Nat. Commun.">
        <title>The North American bullfrog draft genome provides insight into hormonal regulation of long noncoding RNA.</title>
        <authorList>
            <person name="Hammond S.A."/>
            <person name="Warren R.L."/>
            <person name="Vandervalk B.P."/>
            <person name="Kucuk E."/>
            <person name="Khan H."/>
            <person name="Gibb E.A."/>
            <person name="Pandoh P."/>
            <person name="Kirk H."/>
            <person name="Zhao Y."/>
            <person name="Jones M."/>
            <person name="Mungall A.J."/>
            <person name="Coope R."/>
            <person name="Pleasance S."/>
            <person name="Moore R.A."/>
            <person name="Holt R.A."/>
            <person name="Round J.M."/>
            <person name="Ohora S."/>
            <person name="Walle B.V."/>
            <person name="Veldhoen N."/>
            <person name="Helbing C.C."/>
            <person name="Birol I."/>
        </authorList>
    </citation>
    <scope>NUCLEOTIDE SEQUENCE [LARGE SCALE GENOMIC DNA]</scope>
</reference>
<evidence type="ECO:0000313" key="16">
    <source>
        <dbReference type="EMBL" id="PIO15348.1"/>
    </source>
</evidence>
<dbReference type="Pfam" id="PF00096">
    <property type="entry name" value="zf-C2H2"/>
    <property type="match status" value="7"/>
</dbReference>